<keyword evidence="8" id="KW-1185">Reference proteome</keyword>
<dbReference type="PANTHER" id="PTHR43133:SF62">
    <property type="entry name" value="RNA POLYMERASE SIGMA FACTOR SIGZ"/>
    <property type="match status" value="1"/>
</dbReference>
<dbReference type="Proteomes" id="UP001321492">
    <property type="component" value="Unassembled WGS sequence"/>
</dbReference>
<evidence type="ECO:0000256" key="3">
    <source>
        <dbReference type="ARBA" id="ARBA00023082"/>
    </source>
</evidence>
<dbReference type="NCBIfam" id="TIGR02937">
    <property type="entry name" value="sigma70-ECF"/>
    <property type="match status" value="1"/>
</dbReference>
<comment type="similarity">
    <text evidence="1">Belongs to the sigma-70 factor family. ECF subfamily.</text>
</comment>
<comment type="caution">
    <text evidence="7">The sequence shown here is derived from an EMBL/GenBank/DDBJ whole genome shotgun (WGS) entry which is preliminary data.</text>
</comment>
<sequence length="183" mass="20599">MQGGEQDQLVDWLARSARGDRAAFQALYRATSAKLFGTILRILGDRDLSRDVTQETYVKIWHNAARYDPAKSSPITWMAAIARNRALDEARRRQPPAADIDDVELEVPGDNPDPLAARARREELRRLIACLDGLDAERRQAVLLAYCHGLSREALAQRFARPVGTIKVWLHRSLAQLRECLGS</sequence>
<dbReference type="Gene3D" id="1.10.10.10">
    <property type="entry name" value="Winged helix-like DNA-binding domain superfamily/Winged helix DNA-binding domain"/>
    <property type="match status" value="1"/>
</dbReference>
<evidence type="ECO:0000259" key="6">
    <source>
        <dbReference type="Pfam" id="PF08281"/>
    </source>
</evidence>
<organism evidence="7 8">
    <name type="scientific">Chelatococcus albus</name>
    <dbReference type="NCBI Taxonomy" id="3047466"/>
    <lineage>
        <taxon>Bacteria</taxon>
        <taxon>Pseudomonadati</taxon>
        <taxon>Pseudomonadota</taxon>
        <taxon>Alphaproteobacteria</taxon>
        <taxon>Hyphomicrobiales</taxon>
        <taxon>Chelatococcaceae</taxon>
        <taxon>Chelatococcus</taxon>
    </lineage>
</organism>
<dbReference type="SUPFAM" id="SSF88946">
    <property type="entry name" value="Sigma2 domain of RNA polymerase sigma factors"/>
    <property type="match status" value="1"/>
</dbReference>
<evidence type="ECO:0000256" key="2">
    <source>
        <dbReference type="ARBA" id="ARBA00023015"/>
    </source>
</evidence>
<proteinExistence type="inferred from homology"/>
<feature type="domain" description="RNA polymerase sigma-70 region 2" evidence="5">
    <location>
        <begin position="27"/>
        <end position="94"/>
    </location>
</feature>
<dbReference type="InterPro" id="IPR014284">
    <property type="entry name" value="RNA_pol_sigma-70_dom"/>
</dbReference>
<keyword evidence="2" id="KW-0805">Transcription regulation</keyword>
<feature type="domain" description="RNA polymerase sigma factor 70 region 4 type 2" evidence="6">
    <location>
        <begin position="125"/>
        <end position="177"/>
    </location>
</feature>
<dbReference type="InterPro" id="IPR013325">
    <property type="entry name" value="RNA_pol_sigma_r2"/>
</dbReference>
<dbReference type="InterPro" id="IPR036388">
    <property type="entry name" value="WH-like_DNA-bd_sf"/>
</dbReference>
<dbReference type="InterPro" id="IPR013324">
    <property type="entry name" value="RNA_pol_sigma_r3/r4-like"/>
</dbReference>
<dbReference type="SUPFAM" id="SSF88659">
    <property type="entry name" value="Sigma3 and sigma4 domains of RNA polymerase sigma factors"/>
    <property type="match status" value="1"/>
</dbReference>
<name>A0ABT7AKJ5_9HYPH</name>
<dbReference type="Pfam" id="PF08281">
    <property type="entry name" value="Sigma70_r4_2"/>
    <property type="match status" value="1"/>
</dbReference>
<reference evidence="7 8" key="1">
    <citation type="submission" date="2023-05" db="EMBL/GenBank/DDBJ databases">
        <title>Chelatococcus sp. nov., a moderately thermophilic bacterium isolated from hot spring microbial mat.</title>
        <authorList>
            <person name="Hu C.-J."/>
            <person name="Li W.-J."/>
        </authorList>
    </citation>
    <scope>NUCLEOTIDE SEQUENCE [LARGE SCALE GENOMIC DNA]</scope>
    <source>
        <strain evidence="7 8">SYSU G07232</strain>
    </source>
</reference>
<gene>
    <name evidence="7" type="ORF">QNA08_14795</name>
</gene>
<evidence type="ECO:0000256" key="4">
    <source>
        <dbReference type="ARBA" id="ARBA00023163"/>
    </source>
</evidence>
<dbReference type="Gene3D" id="1.10.1740.10">
    <property type="match status" value="1"/>
</dbReference>
<evidence type="ECO:0000256" key="1">
    <source>
        <dbReference type="ARBA" id="ARBA00010641"/>
    </source>
</evidence>
<dbReference type="PANTHER" id="PTHR43133">
    <property type="entry name" value="RNA POLYMERASE ECF-TYPE SIGMA FACTO"/>
    <property type="match status" value="1"/>
</dbReference>
<dbReference type="Pfam" id="PF04542">
    <property type="entry name" value="Sigma70_r2"/>
    <property type="match status" value="1"/>
</dbReference>
<dbReference type="RefSeq" id="WP_283741502.1">
    <property type="nucleotide sequence ID" value="NZ_JASJEV010000010.1"/>
</dbReference>
<evidence type="ECO:0000313" key="8">
    <source>
        <dbReference type="Proteomes" id="UP001321492"/>
    </source>
</evidence>
<dbReference type="InterPro" id="IPR007627">
    <property type="entry name" value="RNA_pol_sigma70_r2"/>
</dbReference>
<evidence type="ECO:0000259" key="5">
    <source>
        <dbReference type="Pfam" id="PF04542"/>
    </source>
</evidence>
<accession>A0ABT7AKJ5</accession>
<keyword evidence="3" id="KW-0731">Sigma factor</keyword>
<dbReference type="InterPro" id="IPR013249">
    <property type="entry name" value="RNA_pol_sigma70_r4_t2"/>
</dbReference>
<dbReference type="EMBL" id="JASJEV010000010">
    <property type="protein sequence ID" value="MDJ1159502.1"/>
    <property type="molecule type" value="Genomic_DNA"/>
</dbReference>
<protein>
    <submittedName>
        <fullName evidence="7">Sigma-70 family RNA polymerase sigma factor</fullName>
    </submittedName>
</protein>
<keyword evidence="4" id="KW-0804">Transcription</keyword>
<evidence type="ECO:0000313" key="7">
    <source>
        <dbReference type="EMBL" id="MDJ1159502.1"/>
    </source>
</evidence>
<dbReference type="InterPro" id="IPR039425">
    <property type="entry name" value="RNA_pol_sigma-70-like"/>
</dbReference>